<dbReference type="RefSeq" id="WP_258730913.1">
    <property type="nucleotide sequence ID" value="NZ_JANTHZ010000001.1"/>
</dbReference>
<reference evidence="1" key="1">
    <citation type="submission" date="2022-08" db="EMBL/GenBank/DDBJ databases">
        <authorList>
            <person name="Li F."/>
        </authorList>
    </citation>
    <scope>NUCLEOTIDE SEQUENCE</scope>
    <source>
        <strain evidence="1">MQZ15Z-1</strain>
    </source>
</reference>
<comment type="caution">
    <text evidence="1">The sequence shown here is derived from an EMBL/GenBank/DDBJ whole genome shotgun (WGS) entry which is preliminary data.</text>
</comment>
<keyword evidence="2" id="KW-1185">Reference proteome</keyword>
<name>A0A9X2PBR1_9HYPH</name>
<sequence>MSECRMFGRIPYIPPPGRGYEAHVGSPTSLRIMCHDGMEFVVPTDRLHLREDSVVWEDEMGLWCLPIHIITCIAGEFWSGGLADTPPCYVAGRA</sequence>
<dbReference type="EMBL" id="JANTHZ010000001">
    <property type="protein sequence ID" value="MCS0493966.1"/>
    <property type="molecule type" value="Genomic_DNA"/>
</dbReference>
<accession>A0A9X2PBR1</accession>
<gene>
    <name evidence="1" type="ORF">NVS89_02575</name>
</gene>
<evidence type="ECO:0000313" key="1">
    <source>
        <dbReference type="EMBL" id="MCS0493966.1"/>
    </source>
</evidence>
<organism evidence="1 2">
    <name type="scientific">Ancylobacter mangrovi</name>
    <dbReference type="NCBI Taxonomy" id="2972472"/>
    <lineage>
        <taxon>Bacteria</taxon>
        <taxon>Pseudomonadati</taxon>
        <taxon>Pseudomonadota</taxon>
        <taxon>Alphaproteobacteria</taxon>
        <taxon>Hyphomicrobiales</taxon>
        <taxon>Xanthobacteraceae</taxon>
        <taxon>Ancylobacter</taxon>
    </lineage>
</organism>
<protein>
    <submittedName>
        <fullName evidence="1">Uncharacterized protein</fullName>
    </submittedName>
</protein>
<dbReference type="Proteomes" id="UP001151088">
    <property type="component" value="Unassembled WGS sequence"/>
</dbReference>
<dbReference type="AlphaFoldDB" id="A0A9X2PBR1"/>
<proteinExistence type="predicted"/>
<evidence type="ECO:0000313" key="2">
    <source>
        <dbReference type="Proteomes" id="UP001151088"/>
    </source>
</evidence>